<dbReference type="SUPFAM" id="SSF53474">
    <property type="entry name" value="alpha/beta-Hydrolases"/>
    <property type="match status" value="1"/>
</dbReference>
<gene>
    <name evidence="1" type="ORF">AB986_04075</name>
</gene>
<dbReference type="OrthoDB" id="9784036at2"/>
<dbReference type="Gene3D" id="3.40.50.1820">
    <property type="entry name" value="alpha/beta hydrolase"/>
    <property type="match status" value="1"/>
</dbReference>
<organism evidence="1 2">
    <name type="scientific">Guptibacillus hwajinpoensis</name>
    <dbReference type="NCBI Taxonomy" id="208199"/>
    <lineage>
        <taxon>Bacteria</taxon>
        <taxon>Bacillati</taxon>
        <taxon>Bacillota</taxon>
        <taxon>Bacilli</taxon>
        <taxon>Bacillales</taxon>
        <taxon>Guptibacillaceae</taxon>
        <taxon>Guptibacillus</taxon>
    </lineage>
</organism>
<dbReference type="InterPro" id="IPR029058">
    <property type="entry name" value="AB_hydrolase_fold"/>
</dbReference>
<dbReference type="PANTHER" id="PTHR48098">
    <property type="entry name" value="ENTEROCHELIN ESTERASE-RELATED"/>
    <property type="match status" value="1"/>
</dbReference>
<accession>A0A0J6CZF8</accession>
<dbReference type="AlphaFoldDB" id="A0A0J6CZF8"/>
<dbReference type="Pfam" id="PF00756">
    <property type="entry name" value="Esterase"/>
    <property type="match status" value="1"/>
</dbReference>
<proteinExistence type="predicted"/>
<dbReference type="RefSeq" id="WP_048309598.1">
    <property type="nucleotide sequence ID" value="NZ_LELK01000001.1"/>
</dbReference>
<name>A0A0J6CZF8_9BACL</name>
<sequence>MLRTFSVYMNSFNEDRNIRVYLPKSYPRGEVRYPVLYMHDGQNVFRDADAIGGISLSLEDYLEKKDLEVIVVSIDQNSEERVNEYCPWINGKYSEKILGYQCNLGGKGPKYVDFIIDELKPFIDNKYRTIEDRTSIGGISLGGLISIYAACRYPQIFKKVIAISPAFWRNQEEIEELIKNSDLSPIESVYLDWGDKEGKDERINRVFSDSNKAVFEILKAKNTNVKGKIINGGEHSYEFFKERVPEIFTFLQNS</sequence>
<reference evidence="1" key="1">
    <citation type="submission" date="2015-06" db="EMBL/GenBank/DDBJ databases">
        <authorList>
            <person name="Liu B."/>
            <person name="Wang J."/>
            <person name="Zhu Y."/>
            <person name="Liu G."/>
            <person name="Chen Q."/>
            <person name="Zheng C."/>
            <person name="Che J."/>
            <person name="Ge C."/>
            <person name="Shi H."/>
            <person name="Pan Z."/>
            <person name="Liu X."/>
        </authorList>
    </citation>
    <scope>NUCLEOTIDE SEQUENCE [LARGE SCALE GENOMIC DNA]</scope>
    <source>
        <strain evidence="1">DSM 16346</strain>
    </source>
</reference>
<keyword evidence="2" id="KW-1185">Reference proteome</keyword>
<dbReference type="PATRIC" id="fig|157733.3.peg.3043"/>
<dbReference type="STRING" id="157733.AB986_04075"/>
<dbReference type="PANTHER" id="PTHR48098:SF6">
    <property type="entry name" value="FERRI-BACILLIBACTIN ESTERASE BESA"/>
    <property type="match status" value="1"/>
</dbReference>
<comment type="caution">
    <text evidence="1">The sequence shown here is derived from an EMBL/GenBank/DDBJ whole genome shotgun (WGS) entry which is preliminary data.</text>
</comment>
<dbReference type="EMBL" id="LELK01000001">
    <property type="protein sequence ID" value="KMM38483.1"/>
    <property type="molecule type" value="Genomic_DNA"/>
</dbReference>
<dbReference type="Proteomes" id="UP000035996">
    <property type="component" value="Unassembled WGS sequence"/>
</dbReference>
<evidence type="ECO:0000313" key="1">
    <source>
        <dbReference type="EMBL" id="KMM38483.1"/>
    </source>
</evidence>
<evidence type="ECO:0000313" key="2">
    <source>
        <dbReference type="Proteomes" id="UP000035996"/>
    </source>
</evidence>
<dbReference type="InterPro" id="IPR000801">
    <property type="entry name" value="Esterase-like"/>
</dbReference>
<dbReference type="InterPro" id="IPR050583">
    <property type="entry name" value="Mycobacterial_A85_antigen"/>
</dbReference>
<protein>
    <submittedName>
        <fullName evidence="1">Esterase</fullName>
    </submittedName>
</protein>